<accession>A0A1C6VHU0</accession>
<proteinExistence type="predicted"/>
<dbReference type="AlphaFoldDB" id="A0A1C6VHU0"/>
<reference evidence="2" key="1">
    <citation type="submission" date="2016-06" db="EMBL/GenBank/DDBJ databases">
        <authorList>
            <person name="Varghese N."/>
            <person name="Submissions Spin"/>
        </authorList>
    </citation>
    <scope>NUCLEOTIDE SEQUENCE [LARGE SCALE GENOMIC DNA]</scope>
    <source>
        <strain evidence="2">DSM 45577</strain>
    </source>
</reference>
<keyword evidence="2" id="KW-1185">Reference proteome</keyword>
<dbReference type="OrthoDB" id="3296614at2"/>
<name>A0A1C6VHU0_9ACTN</name>
<evidence type="ECO:0000313" key="1">
    <source>
        <dbReference type="EMBL" id="SCL65893.1"/>
    </source>
</evidence>
<dbReference type="EMBL" id="FMIA01000002">
    <property type="protein sequence ID" value="SCL65893.1"/>
    <property type="molecule type" value="Genomic_DNA"/>
</dbReference>
<gene>
    <name evidence="1" type="ORF">GA0070617_5896</name>
</gene>
<sequence>MVRERRAPPGSRYVDQRHYVVAASLADLRGPVGGLITLDRRMDWSGDSTYDLDDDGDRQLMYQTVLSQATEVAYLNRCLDANTLRKLWPVLWLPARLRALWSARFPELNAGRWVA</sequence>
<dbReference type="STRING" id="683228.GA0070617_5896"/>
<evidence type="ECO:0000313" key="2">
    <source>
        <dbReference type="Proteomes" id="UP000198937"/>
    </source>
</evidence>
<protein>
    <submittedName>
        <fullName evidence="1">Uncharacterized protein</fullName>
    </submittedName>
</protein>
<organism evidence="1 2">
    <name type="scientific">Micromonospora yangpuensis</name>
    <dbReference type="NCBI Taxonomy" id="683228"/>
    <lineage>
        <taxon>Bacteria</taxon>
        <taxon>Bacillati</taxon>
        <taxon>Actinomycetota</taxon>
        <taxon>Actinomycetes</taxon>
        <taxon>Micromonosporales</taxon>
        <taxon>Micromonosporaceae</taxon>
        <taxon>Micromonospora</taxon>
    </lineage>
</organism>
<dbReference type="Proteomes" id="UP000198937">
    <property type="component" value="Unassembled WGS sequence"/>
</dbReference>